<feature type="region of interest" description="Disordered" evidence="1">
    <location>
        <begin position="44"/>
        <end position="72"/>
    </location>
</feature>
<keyword evidence="3" id="KW-1185">Reference proteome</keyword>
<dbReference type="Proteomes" id="UP001221142">
    <property type="component" value="Unassembled WGS sequence"/>
</dbReference>
<comment type="caution">
    <text evidence="2">The sequence shown here is derived from an EMBL/GenBank/DDBJ whole genome shotgun (WGS) entry which is preliminary data.</text>
</comment>
<name>A0AAD7FMA5_9AGAR</name>
<dbReference type="AlphaFoldDB" id="A0AAD7FMA5"/>
<evidence type="ECO:0000313" key="2">
    <source>
        <dbReference type="EMBL" id="KAJ7632151.1"/>
    </source>
</evidence>
<evidence type="ECO:0000256" key="1">
    <source>
        <dbReference type="SAM" id="MobiDB-lite"/>
    </source>
</evidence>
<sequence>MAPPNRTYSDFFSSGLRAMAGSSYRRPFSGRSSPAPENLLKISLTRRPRTSSSPTPAFIPSENATPLTRKQRRRSSIIALPSRLLDRISKSPDGWTPPLKTTISLLGQYPFSCSNFIQTVFTSYEKRAIVDPFDASPNSTSFFVDSIEPSTAPSPIQRPQSFLFLGDSTESVFRLSLPLVREHRPTSVRSMPLPSPSRRSSGGPPVCDKYDDRSWALEEEEESIWIDEIVEDDPAATIDWRQFHNDLLGEGQ</sequence>
<feature type="region of interest" description="Disordered" evidence="1">
    <location>
        <begin position="186"/>
        <end position="210"/>
    </location>
</feature>
<gene>
    <name evidence="2" type="ORF">FB45DRAFT_494698</name>
</gene>
<feature type="compositionally biased region" description="Low complexity" evidence="1">
    <location>
        <begin position="187"/>
        <end position="206"/>
    </location>
</feature>
<organism evidence="2 3">
    <name type="scientific">Roridomyces roridus</name>
    <dbReference type="NCBI Taxonomy" id="1738132"/>
    <lineage>
        <taxon>Eukaryota</taxon>
        <taxon>Fungi</taxon>
        <taxon>Dikarya</taxon>
        <taxon>Basidiomycota</taxon>
        <taxon>Agaricomycotina</taxon>
        <taxon>Agaricomycetes</taxon>
        <taxon>Agaricomycetidae</taxon>
        <taxon>Agaricales</taxon>
        <taxon>Marasmiineae</taxon>
        <taxon>Mycenaceae</taxon>
        <taxon>Roridomyces</taxon>
    </lineage>
</organism>
<protein>
    <submittedName>
        <fullName evidence="2">Uncharacterized protein</fullName>
    </submittedName>
</protein>
<dbReference type="EMBL" id="JARKIF010000008">
    <property type="protein sequence ID" value="KAJ7632151.1"/>
    <property type="molecule type" value="Genomic_DNA"/>
</dbReference>
<proteinExistence type="predicted"/>
<accession>A0AAD7FMA5</accession>
<reference evidence="2" key="1">
    <citation type="submission" date="2023-03" db="EMBL/GenBank/DDBJ databases">
        <title>Massive genome expansion in bonnet fungi (Mycena s.s.) driven by repeated elements and novel gene families across ecological guilds.</title>
        <authorList>
            <consortium name="Lawrence Berkeley National Laboratory"/>
            <person name="Harder C.B."/>
            <person name="Miyauchi S."/>
            <person name="Viragh M."/>
            <person name="Kuo A."/>
            <person name="Thoen E."/>
            <person name="Andreopoulos B."/>
            <person name="Lu D."/>
            <person name="Skrede I."/>
            <person name="Drula E."/>
            <person name="Henrissat B."/>
            <person name="Morin E."/>
            <person name="Kohler A."/>
            <person name="Barry K."/>
            <person name="LaButti K."/>
            <person name="Morin E."/>
            <person name="Salamov A."/>
            <person name="Lipzen A."/>
            <person name="Mereny Z."/>
            <person name="Hegedus B."/>
            <person name="Baldrian P."/>
            <person name="Stursova M."/>
            <person name="Weitz H."/>
            <person name="Taylor A."/>
            <person name="Grigoriev I.V."/>
            <person name="Nagy L.G."/>
            <person name="Martin F."/>
            <person name="Kauserud H."/>
        </authorList>
    </citation>
    <scope>NUCLEOTIDE SEQUENCE</scope>
    <source>
        <strain evidence="2">9284</strain>
    </source>
</reference>
<evidence type="ECO:0000313" key="3">
    <source>
        <dbReference type="Proteomes" id="UP001221142"/>
    </source>
</evidence>